<dbReference type="InterPro" id="IPR011330">
    <property type="entry name" value="Glyco_hydro/deAcase_b/a-brl"/>
</dbReference>
<organism evidence="1 2">
    <name type="scientific">Antarcticibacterium arcticum</name>
    <dbReference type="NCBI Taxonomy" id="2585771"/>
    <lineage>
        <taxon>Bacteria</taxon>
        <taxon>Pseudomonadati</taxon>
        <taxon>Bacteroidota</taxon>
        <taxon>Flavobacteriia</taxon>
        <taxon>Flavobacteriales</taxon>
        <taxon>Flavobacteriaceae</taxon>
        <taxon>Antarcticibacterium</taxon>
    </lineage>
</organism>
<evidence type="ECO:0000313" key="1">
    <source>
        <dbReference type="EMBL" id="QED36447.1"/>
    </source>
</evidence>
<evidence type="ECO:0000313" key="2">
    <source>
        <dbReference type="Proteomes" id="UP000321954"/>
    </source>
</evidence>
<proteinExistence type="predicted"/>
<keyword evidence="1" id="KW-0378">Hydrolase</keyword>
<dbReference type="AlphaFoldDB" id="A0A5B8YHY4"/>
<dbReference type="GO" id="GO:0017168">
    <property type="term" value="F:5-oxoprolinase (ATP-hydrolyzing) activity"/>
    <property type="evidence" value="ECO:0007669"/>
    <property type="project" value="UniProtKB-EC"/>
</dbReference>
<dbReference type="RefSeq" id="WP_146830265.1">
    <property type="nucleotide sequence ID" value="NZ_CP042476.1"/>
</dbReference>
<dbReference type="Proteomes" id="UP000321954">
    <property type="component" value="Chromosome"/>
</dbReference>
<reference evidence="1 2" key="1">
    <citation type="submission" date="2019-08" db="EMBL/GenBank/DDBJ databases">
        <title>Antarcticibacterium arcticum sp. nov., a bacterium isolated from marine sediment of the Canadian Beaufort Sea.</title>
        <authorList>
            <person name="Lee Y.M."/>
            <person name="Baek K."/>
            <person name="Lee D.-H."/>
            <person name="Shin S.C."/>
            <person name="Jin Y.K."/>
            <person name="Park Y."/>
        </authorList>
    </citation>
    <scope>NUCLEOTIDE SEQUENCE [LARGE SCALE GENOMIC DNA]</scope>
    <source>
        <strain evidence="1 2">PAMC 28998</strain>
    </source>
</reference>
<dbReference type="PANTHER" id="PTHR30292">
    <property type="entry name" value="UNCHARACTERIZED PROTEIN YBGL-RELATED"/>
    <property type="match status" value="1"/>
</dbReference>
<protein>
    <submittedName>
        <fullName evidence="1">5-oxoprolinase subunit PxpA</fullName>
        <ecNumber evidence="1">3.5.2.9</ecNumber>
    </submittedName>
</protein>
<dbReference type="CDD" id="cd10801">
    <property type="entry name" value="LamB_YcsF_like_1"/>
    <property type="match status" value="1"/>
</dbReference>
<dbReference type="EC" id="3.5.2.9" evidence="1"/>
<sequence>MNHIHINCDLGEGGSRDAELMPLISACNIACGGHAGTVESIHDTVALAMKYNVQMGAHPSYPDKENFGRFSLEMEPEDLKQTLVAQILSLKQIAEAEGGFLSHVKPHGALYNDAAKDEKTAQIIIDSVLEFDENWPLYVPENSVISRVAKGQIGVIFEAFADRNYQQNYQLVSRSKSNALITEKEEVFNHLFSMFFNKEITCENDKKIACDAATFCVHGDTPNLVEILQYLREKFKEKDVEIWKAP</sequence>
<keyword evidence="2" id="KW-1185">Reference proteome</keyword>
<dbReference type="InterPro" id="IPR005501">
    <property type="entry name" value="LamB/YcsF/PxpA-like"/>
</dbReference>
<name>A0A5B8YHY4_9FLAO</name>
<dbReference type="Pfam" id="PF03746">
    <property type="entry name" value="LamB_YcsF"/>
    <property type="match status" value="1"/>
</dbReference>
<dbReference type="PANTHER" id="PTHR30292:SF0">
    <property type="entry name" value="5-OXOPROLINASE SUBUNIT A"/>
    <property type="match status" value="1"/>
</dbReference>
<dbReference type="NCBIfam" id="NF003816">
    <property type="entry name" value="PRK05406.1-5"/>
    <property type="match status" value="1"/>
</dbReference>
<dbReference type="Gene3D" id="3.20.20.370">
    <property type="entry name" value="Glycoside hydrolase/deacetylase"/>
    <property type="match status" value="1"/>
</dbReference>
<dbReference type="KEGG" id="anp:FK178_01350"/>
<dbReference type="SUPFAM" id="SSF88713">
    <property type="entry name" value="Glycoside hydrolase/deacetylase"/>
    <property type="match status" value="1"/>
</dbReference>
<gene>
    <name evidence="1" type="primary">pxpA</name>
    <name evidence="1" type="ORF">FK178_01350</name>
</gene>
<dbReference type="NCBIfam" id="NF003814">
    <property type="entry name" value="PRK05406.1-3"/>
    <property type="match status" value="1"/>
</dbReference>
<dbReference type="EMBL" id="CP042476">
    <property type="protein sequence ID" value="QED36447.1"/>
    <property type="molecule type" value="Genomic_DNA"/>
</dbReference>
<dbReference type="GO" id="GO:0005975">
    <property type="term" value="P:carbohydrate metabolic process"/>
    <property type="evidence" value="ECO:0007669"/>
    <property type="project" value="InterPro"/>
</dbReference>
<dbReference type="OrthoDB" id="9773478at2"/>
<accession>A0A5B8YHY4</accession>